<accession>K6VTE8</accession>
<feature type="transmembrane region" description="Helical" evidence="1">
    <location>
        <begin position="138"/>
        <end position="158"/>
    </location>
</feature>
<comment type="caution">
    <text evidence="2">The sequence shown here is derived from an EMBL/GenBank/DDBJ whole genome shotgun (WGS) entry which is preliminary data.</text>
</comment>
<keyword evidence="1" id="KW-1133">Transmembrane helix</keyword>
<protein>
    <recommendedName>
        <fullName evidence="4">Transmembrane protein</fullName>
    </recommendedName>
</protein>
<feature type="transmembrane region" description="Helical" evidence="1">
    <location>
        <begin position="102"/>
        <end position="126"/>
    </location>
</feature>
<gene>
    <name evidence="2" type="ORF">GONAM_09_01640</name>
</gene>
<feature type="transmembrane region" description="Helical" evidence="1">
    <location>
        <begin position="20"/>
        <end position="39"/>
    </location>
</feature>
<dbReference type="AlphaFoldDB" id="K6VTE8"/>
<evidence type="ECO:0000256" key="1">
    <source>
        <dbReference type="SAM" id="Phobius"/>
    </source>
</evidence>
<evidence type="ECO:0000313" key="2">
    <source>
        <dbReference type="EMBL" id="GAB99518.1"/>
    </source>
</evidence>
<keyword evidence="1" id="KW-0472">Membrane</keyword>
<dbReference type="RefSeq" id="WP_006865778.1">
    <property type="nucleotide sequence ID" value="NZ_BAHE01000009.1"/>
</dbReference>
<dbReference type="Proteomes" id="UP000035058">
    <property type="component" value="Unassembled WGS sequence"/>
</dbReference>
<dbReference type="EMBL" id="BAHE01000009">
    <property type="protein sequence ID" value="GAB99518.1"/>
    <property type="molecule type" value="Genomic_DNA"/>
</dbReference>
<name>K6VTE8_9ACTN</name>
<sequence length="285" mass="30927">MTDQSTPVPEWARLRVRTRWTYVALALFGALALFWLWRLGRALSDGRFMDAAFYVCASAACAAVLWASGLVLRNRARSTAAPGAAETVPGGIRFATSRRLRMAYRVSLTLIAVSSGLFAIGMWLGQFDFPMSPGQASVFPWITAAIAAYSAIALAWFATGLLRYPSIEVSTAGVDVTGFRLKQTVEWDDIADIVPLADGKNPEIGIVLRDRARAGVEIFYRGPFAPGYMQAQGSVRITADLFAVGAAPLLDFLDYYAFSPEDRAELADGRALRRLAAMGQPTLDG</sequence>
<organism evidence="2 3">
    <name type="scientific">Gordonia namibiensis NBRC 108229</name>
    <dbReference type="NCBI Taxonomy" id="1208314"/>
    <lineage>
        <taxon>Bacteria</taxon>
        <taxon>Bacillati</taxon>
        <taxon>Actinomycetota</taxon>
        <taxon>Actinomycetes</taxon>
        <taxon>Mycobacteriales</taxon>
        <taxon>Gordoniaceae</taxon>
        <taxon>Gordonia</taxon>
    </lineage>
</organism>
<reference evidence="2 3" key="1">
    <citation type="submission" date="2012-08" db="EMBL/GenBank/DDBJ databases">
        <title>Whole genome shotgun sequence of Gordonia namibiensis NBRC 108229.</title>
        <authorList>
            <person name="Isaki-Nakamura S."/>
            <person name="Hosoyama A."/>
            <person name="Tsuchikane K."/>
            <person name="Katsumata H."/>
            <person name="Baba S."/>
            <person name="Yamazaki S."/>
            <person name="Fujita N."/>
        </authorList>
    </citation>
    <scope>NUCLEOTIDE SEQUENCE [LARGE SCALE GENOMIC DNA]</scope>
    <source>
        <strain evidence="2 3">NBRC 108229</strain>
    </source>
</reference>
<keyword evidence="3" id="KW-1185">Reference proteome</keyword>
<evidence type="ECO:0008006" key="4">
    <source>
        <dbReference type="Google" id="ProtNLM"/>
    </source>
</evidence>
<proteinExistence type="predicted"/>
<feature type="transmembrane region" description="Helical" evidence="1">
    <location>
        <begin position="51"/>
        <end position="72"/>
    </location>
</feature>
<evidence type="ECO:0000313" key="3">
    <source>
        <dbReference type="Proteomes" id="UP000035058"/>
    </source>
</evidence>
<keyword evidence="1" id="KW-0812">Transmembrane</keyword>